<gene>
    <name evidence="2" type="ORF">UY3_07009</name>
</gene>
<dbReference type="EMBL" id="KB527578">
    <property type="protein sequence ID" value="EMP35772.1"/>
    <property type="molecule type" value="Genomic_DNA"/>
</dbReference>
<organism evidence="2 3">
    <name type="scientific">Chelonia mydas</name>
    <name type="common">Green sea-turtle</name>
    <name type="synonym">Chelonia agassizi</name>
    <dbReference type="NCBI Taxonomy" id="8469"/>
    <lineage>
        <taxon>Eukaryota</taxon>
        <taxon>Metazoa</taxon>
        <taxon>Chordata</taxon>
        <taxon>Craniata</taxon>
        <taxon>Vertebrata</taxon>
        <taxon>Euteleostomi</taxon>
        <taxon>Archelosauria</taxon>
        <taxon>Testudinata</taxon>
        <taxon>Testudines</taxon>
        <taxon>Cryptodira</taxon>
        <taxon>Durocryptodira</taxon>
        <taxon>Americhelydia</taxon>
        <taxon>Chelonioidea</taxon>
        <taxon>Cheloniidae</taxon>
        <taxon>Chelonia</taxon>
    </lineage>
</organism>
<name>M7C5J3_CHEMY</name>
<evidence type="ECO:0000313" key="3">
    <source>
        <dbReference type="Proteomes" id="UP000031443"/>
    </source>
</evidence>
<sequence length="97" mass="10633">MGLESGYRSALLQLENISNASLRHENQLLFKEVGPFNKKQNCTLRVGLLEEDKEGPEVLVAENLGPPPHPRVASHRNIHSGLRSGNGVTAEYQSSSL</sequence>
<proteinExistence type="predicted"/>
<protein>
    <submittedName>
        <fullName evidence="2">Uncharacterized protein</fullName>
    </submittedName>
</protein>
<reference evidence="3" key="1">
    <citation type="journal article" date="2013" name="Nat. Genet.">
        <title>The draft genomes of soft-shell turtle and green sea turtle yield insights into the development and evolution of the turtle-specific body plan.</title>
        <authorList>
            <person name="Wang Z."/>
            <person name="Pascual-Anaya J."/>
            <person name="Zadissa A."/>
            <person name="Li W."/>
            <person name="Niimura Y."/>
            <person name="Huang Z."/>
            <person name="Li C."/>
            <person name="White S."/>
            <person name="Xiong Z."/>
            <person name="Fang D."/>
            <person name="Wang B."/>
            <person name="Ming Y."/>
            <person name="Chen Y."/>
            <person name="Zheng Y."/>
            <person name="Kuraku S."/>
            <person name="Pignatelli M."/>
            <person name="Herrero J."/>
            <person name="Beal K."/>
            <person name="Nozawa M."/>
            <person name="Li Q."/>
            <person name="Wang J."/>
            <person name="Zhang H."/>
            <person name="Yu L."/>
            <person name="Shigenobu S."/>
            <person name="Wang J."/>
            <person name="Liu J."/>
            <person name="Flicek P."/>
            <person name="Searle S."/>
            <person name="Wang J."/>
            <person name="Kuratani S."/>
            <person name="Yin Y."/>
            <person name="Aken B."/>
            <person name="Zhang G."/>
            <person name="Irie N."/>
        </authorList>
    </citation>
    <scope>NUCLEOTIDE SEQUENCE [LARGE SCALE GENOMIC DNA]</scope>
</reference>
<dbReference type="Proteomes" id="UP000031443">
    <property type="component" value="Unassembled WGS sequence"/>
</dbReference>
<accession>M7C5J3</accession>
<keyword evidence="3" id="KW-1185">Reference proteome</keyword>
<feature type="region of interest" description="Disordered" evidence="1">
    <location>
        <begin position="63"/>
        <end position="97"/>
    </location>
</feature>
<evidence type="ECO:0000313" key="2">
    <source>
        <dbReference type="EMBL" id="EMP35772.1"/>
    </source>
</evidence>
<dbReference type="AlphaFoldDB" id="M7C5J3"/>
<evidence type="ECO:0000256" key="1">
    <source>
        <dbReference type="SAM" id="MobiDB-lite"/>
    </source>
</evidence>